<proteinExistence type="predicted"/>
<keyword evidence="4" id="KW-0472">Membrane</keyword>
<evidence type="ECO:0000256" key="3">
    <source>
        <dbReference type="ARBA" id="ARBA00023121"/>
    </source>
</evidence>
<sequence length="244" mass="26222">MTPPNQKLTLRDQLFLLGHNDDSGRCRLRAPALAVGLAGASAIQLFLAGRLTVVQPSTAEDASLLLYTRAGASIADPISCQAFASIAGAQTPPQLSSWLCDFSLGLYARVRGHLVSIGVLRESVKSHCGGVFQTRRWLATHPRWTVVTRARLCYLAQGREVPDNYTAALAGLVAALGLVTHLYLDDDAASLPKRLTSVADGHHPEVRAITSAVQRNAFNLGQSARRLATSVKARNQPRLPTPSR</sequence>
<evidence type="ECO:0000256" key="4">
    <source>
        <dbReference type="ARBA" id="ARBA00023136"/>
    </source>
</evidence>
<gene>
    <name evidence="5" type="ORF">CSH63_05295</name>
</gene>
<comment type="subcellular location">
    <subcellularLocation>
        <location evidence="1">Golgi apparatus membrane</location>
        <topology evidence="1">Peripheral membrane protein</topology>
        <orientation evidence="1">Cytoplasmic side</orientation>
    </subcellularLocation>
</comment>
<dbReference type="GO" id="GO:0070273">
    <property type="term" value="F:phosphatidylinositol-4-phosphate binding"/>
    <property type="evidence" value="ECO:0007669"/>
    <property type="project" value="InterPro"/>
</dbReference>
<evidence type="ECO:0000313" key="6">
    <source>
        <dbReference type="Proteomes" id="UP000267804"/>
    </source>
</evidence>
<dbReference type="Proteomes" id="UP000267804">
    <property type="component" value="Chromosome"/>
</dbReference>
<accession>A0A386WJJ8</accession>
<dbReference type="InterPro" id="IPR008628">
    <property type="entry name" value="GPP34-like"/>
</dbReference>
<keyword evidence="3" id="KW-0446">Lipid-binding</keyword>
<organism evidence="5 6">
    <name type="scientific">Micromonospora tulbaghiae</name>
    <dbReference type="NCBI Taxonomy" id="479978"/>
    <lineage>
        <taxon>Bacteria</taxon>
        <taxon>Bacillati</taxon>
        <taxon>Actinomycetota</taxon>
        <taxon>Actinomycetes</taxon>
        <taxon>Micromonosporales</taxon>
        <taxon>Micromonosporaceae</taxon>
        <taxon>Micromonospora</taxon>
    </lineage>
</organism>
<keyword evidence="2" id="KW-0333">Golgi apparatus</keyword>
<dbReference type="GO" id="GO:0005737">
    <property type="term" value="C:cytoplasm"/>
    <property type="evidence" value="ECO:0007669"/>
    <property type="project" value="UniProtKB-ARBA"/>
</dbReference>
<reference evidence="5 6" key="1">
    <citation type="submission" date="2017-10" db="EMBL/GenBank/DDBJ databases">
        <title>Integration of genomic and chemical information greatly accelerates assignment of the full stereostructure of myelolactone, a potent inhibitor of myeloma from a marine-derived Micromonospora.</title>
        <authorList>
            <person name="Kim M.C."/>
            <person name="Machado H."/>
            <person name="Jensen P.R."/>
            <person name="Fenical W."/>
        </authorList>
    </citation>
    <scope>NUCLEOTIDE SEQUENCE [LARGE SCALE GENOMIC DNA]</scope>
    <source>
        <strain evidence="5 6">CNY-010</strain>
    </source>
</reference>
<evidence type="ECO:0000313" key="5">
    <source>
        <dbReference type="EMBL" id="AYF26874.1"/>
    </source>
</evidence>
<dbReference type="GO" id="GO:0012505">
    <property type="term" value="C:endomembrane system"/>
    <property type="evidence" value="ECO:0007669"/>
    <property type="project" value="UniProtKB-ARBA"/>
</dbReference>
<protein>
    <submittedName>
        <fullName evidence="5">GPP34 family phosphoprotein</fullName>
    </submittedName>
</protein>
<dbReference type="KEGG" id="mtua:CSH63_05295"/>
<evidence type="ECO:0000256" key="2">
    <source>
        <dbReference type="ARBA" id="ARBA00023034"/>
    </source>
</evidence>
<dbReference type="EMBL" id="CP024087">
    <property type="protein sequence ID" value="AYF26874.1"/>
    <property type="molecule type" value="Genomic_DNA"/>
</dbReference>
<evidence type="ECO:0000256" key="1">
    <source>
        <dbReference type="ARBA" id="ARBA00004255"/>
    </source>
</evidence>
<dbReference type="Gene3D" id="1.10.3630.10">
    <property type="entry name" value="yeast vps74-n-term truncation variant domain like"/>
    <property type="match status" value="1"/>
</dbReference>
<name>A0A386WJJ8_9ACTN</name>
<dbReference type="Pfam" id="PF05719">
    <property type="entry name" value="GPP34"/>
    <property type="match status" value="1"/>
</dbReference>
<dbReference type="InterPro" id="IPR038261">
    <property type="entry name" value="GPP34-like_sf"/>
</dbReference>
<dbReference type="AlphaFoldDB" id="A0A386WJJ8"/>